<comment type="caution">
    <text evidence="3">The sequence shown here is derived from an EMBL/GenBank/DDBJ whole genome shotgun (WGS) entry which is preliminary data.</text>
</comment>
<organism evidence="3 4">
    <name type="scientific">Nitratireductor arenosus</name>
    <dbReference type="NCBI Taxonomy" id="2682096"/>
    <lineage>
        <taxon>Bacteria</taxon>
        <taxon>Pseudomonadati</taxon>
        <taxon>Pseudomonadota</taxon>
        <taxon>Alphaproteobacteria</taxon>
        <taxon>Hyphomicrobiales</taxon>
        <taxon>Phyllobacteriaceae</taxon>
        <taxon>Nitratireductor</taxon>
    </lineage>
</organism>
<evidence type="ECO:0000256" key="2">
    <source>
        <dbReference type="SAM" id="SignalP"/>
    </source>
</evidence>
<keyword evidence="2" id="KW-0732">Signal</keyword>
<name>A0A844QIQ9_9HYPH</name>
<feature type="chain" id="PRO_5032422493" description="Porin" evidence="2">
    <location>
        <begin position="21"/>
        <end position="89"/>
    </location>
</feature>
<evidence type="ECO:0000313" key="3">
    <source>
        <dbReference type="EMBL" id="MVA97938.1"/>
    </source>
</evidence>
<dbReference type="EMBL" id="WPHG01000002">
    <property type="protein sequence ID" value="MVA97938.1"/>
    <property type="molecule type" value="Genomic_DNA"/>
</dbReference>
<gene>
    <name evidence="3" type="ORF">GN330_11845</name>
</gene>
<dbReference type="Proteomes" id="UP000463224">
    <property type="component" value="Unassembled WGS sequence"/>
</dbReference>
<proteinExistence type="predicted"/>
<evidence type="ECO:0000313" key="4">
    <source>
        <dbReference type="Proteomes" id="UP000463224"/>
    </source>
</evidence>
<accession>A0A844QIQ9</accession>
<evidence type="ECO:0000256" key="1">
    <source>
        <dbReference type="SAM" id="MobiDB-lite"/>
    </source>
</evidence>
<protein>
    <recommendedName>
        <fullName evidence="5">Porin</fullName>
    </recommendedName>
</protein>
<reference evidence="3 4" key="1">
    <citation type="submission" date="2019-12" db="EMBL/GenBank/DDBJ databases">
        <title>Nitratireductor arenosus sp. nov., Isolated from sea sand, Jeju island, South Korea.</title>
        <authorList>
            <person name="Kim W."/>
        </authorList>
    </citation>
    <scope>NUCLEOTIDE SEQUENCE [LARGE SCALE GENOMIC DNA]</scope>
    <source>
        <strain evidence="3 4">CAU 1489</strain>
    </source>
</reference>
<evidence type="ECO:0008006" key="5">
    <source>
        <dbReference type="Google" id="ProtNLM"/>
    </source>
</evidence>
<sequence>MSRTLLIALFVAAASLPALAGPDADKAENGLPGVERPQGAGATDAPLPEPDEALPVGSTPGSFKVGDWDVTISGSISYEIGTGGYRSGR</sequence>
<keyword evidence="4" id="KW-1185">Reference proteome</keyword>
<feature type="region of interest" description="Disordered" evidence="1">
    <location>
        <begin position="21"/>
        <end position="60"/>
    </location>
</feature>
<feature type="signal peptide" evidence="2">
    <location>
        <begin position="1"/>
        <end position="20"/>
    </location>
</feature>
<dbReference type="AlphaFoldDB" id="A0A844QIQ9"/>
<dbReference type="RefSeq" id="WP_156712840.1">
    <property type="nucleotide sequence ID" value="NZ_WPHG01000002.1"/>
</dbReference>